<dbReference type="RefSeq" id="WP_346117606.1">
    <property type="nucleotide sequence ID" value="NZ_BAABGU010000006.1"/>
</dbReference>
<feature type="compositionally biased region" description="Pro residues" evidence="1">
    <location>
        <begin position="191"/>
        <end position="230"/>
    </location>
</feature>
<keyword evidence="2" id="KW-1133">Transmembrane helix</keyword>
<reference evidence="4" key="1">
    <citation type="journal article" date="2019" name="Int. J. Syst. Evol. Microbiol.">
        <title>The Global Catalogue of Microorganisms (GCM) 10K type strain sequencing project: providing services to taxonomists for standard genome sequencing and annotation.</title>
        <authorList>
            <consortium name="The Broad Institute Genomics Platform"/>
            <consortium name="The Broad Institute Genome Sequencing Center for Infectious Disease"/>
            <person name="Wu L."/>
            <person name="Ma J."/>
        </authorList>
    </citation>
    <scope>NUCLEOTIDE SEQUENCE [LARGE SCALE GENOMIC DNA]</scope>
    <source>
        <strain evidence="4">JCM 3175</strain>
    </source>
</reference>
<evidence type="ECO:0000256" key="2">
    <source>
        <dbReference type="SAM" id="Phobius"/>
    </source>
</evidence>
<dbReference type="Proteomes" id="UP001500307">
    <property type="component" value="Unassembled WGS sequence"/>
</dbReference>
<feature type="transmembrane region" description="Helical" evidence="2">
    <location>
        <begin position="21"/>
        <end position="44"/>
    </location>
</feature>
<organism evidence="3 4">
    <name type="scientific">Micromonospora coerulea</name>
    <dbReference type="NCBI Taxonomy" id="47856"/>
    <lineage>
        <taxon>Bacteria</taxon>
        <taxon>Bacillati</taxon>
        <taxon>Actinomycetota</taxon>
        <taxon>Actinomycetes</taxon>
        <taxon>Micromonosporales</taxon>
        <taxon>Micromonosporaceae</taxon>
        <taxon>Micromonospora</taxon>
    </lineage>
</organism>
<evidence type="ECO:0000313" key="3">
    <source>
        <dbReference type="EMBL" id="GAA4566276.1"/>
    </source>
</evidence>
<dbReference type="EMBL" id="BAABGU010000006">
    <property type="protein sequence ID" value="GAA4566276.1"/>
    <property type="molecule type" value="Genomic_DNA"/>
</dbReference>
<accession>A0ABP8SDM4</accession>
<protein>
    <submittedName>
        <fullName evidence="3">Uncharacterized protein</fullName>
    </submittedName>
</protein>
<evidence type="ECO:0000256" key="1">
    <source>
        <dbReference type="SAM" id="MobiDB-lite"/>
    </source>
</evidence>
<keyword evidence="4" id="KW-1185">Reference proteome</keyword>
<keyword evidence="2" id="KW-0472">Membrane</keyword>
<gene>
    <name evidence="3" type="ORF">GCM10023176_16090</name>
</gene>
<feature type="transmembrane region" description="Helical" evidence="2">
    <location>
        <begin position="149"/>
        <end position="174"/>
    </location>
</feature>
<feature type="region of interest" description="Disordered" evidence="1">
    <location>
        <begin position="191"/>
        <end position="272"/>
    </location>
</feature>
<feature type="compositionally biased region" description="Basic and acidic residues" evidence="1">
    <location>
        <begin position="244"/>
        <end position="260"/>
    </location>
</feature>
<proteinExistence type="predicted"/>
<comment type="caution">
    <text evidence="3">The sequence shown here is derived from an EMBL/GenBank/DDBJ whole genome shotgun (WGS) entry which is preliminary data.</text>
</comment>
<sequence>MVDAPGTPTRARPGVVTISSWLLILFAVIQVLNLILTLSTIGTVRDVLRDAYRGTAAEQAGDLAYAFGIGLGVLTLLLAVGMVVLALLNNRGRNGARITTWVLGGILICCTGGSLVNNAAGGLTSGGNTGDMPSGEEIQRRLNDALPSWYGPLTTLLGVLGLLALLAALILLALPKANEFFRKPQPAWEPPLPGTPYPGQPYPGQPYPGQPYPGGQPTPGQPYPGYPPAPGQAAGQWSPPPDQPRPDQPDVDQPGRREDGTQEPGARPPSAS</sequence>
<name>A0ABP8SDM4_9ACTN</name>
<feature type="transmembrane region" description="Helical" evidence="2">
    <location>
        <begin position="64"/>
        <end position="88"/>
    </location>
</feature>
<evidence type="ECO:0000313" key="4">
    <source>
        <dbReference type="Proteomes" id="UP001500307"/>
    </source>
</evidence>
<feature type="transmembrane region" description="Helical" evidence="2">
    <location>
        <begin position="100"/>
        <end position="120"/>
    </location>
</feature>
<keyword evidence="2" id="KW-0812">Transmembrane</keyword>